<reference evidence="1" key="2">
    <citation type="submission" date="2024-06" db="EMBL/GenBank/DDBJ databases">
        <authorList>
            <person name="Deng Y."/>
        </authorList>
    </citation>
    <scope>NUCLEOTIDE SEQUENCE</scope>
    <source>
        <strain evidence="1">TCYB15</strain>
    </source>
</reference>
<dbReference type="RefSeq" id="WP_132997091.1">
    <property type="nucleotide sequence ID" value="NZ_CP159193.1"/>
</dbReference>
<evidence type="ECO:0000313" key="1">
    <source>
        <dbReference type="EMBL" id="XCF11141.1"/>
    </source>
</evidence>
<dbReference type="AlphaFoldDB" id="A0AAU8C5B9"/>
<reference evidence="1" key="1">
    <citation type="journal article" date="2020" name="Int. J. Syst. Evol. Microbiol.">
        <title>Notification of changes in taxonomic opinion previously published outside the IJSEM.</title>
        <authorList>
            <person name="Oren A."/>
            <person name="Garrity G."/>
        </authorList>
    </citation>
    <scope>NUCLEOTIDE SEQUENCE</scope>
    <source>
        <strain evidence="1">TCYB15</strain>
    </source>
</reference>
<gene>
    <name evidence="1" type="ORF">ABM428_04675</name>
</gene>
<dbReference type="KEGG" id="suly:ABM428_04675"/>
<sequence length="60" mass="6876">MDSNQLRNEAQLMIEATIPHPDAIRFTFMQIMAMIEREGFQIPQDGMAFLGSNEPLSRVH</sequence>
<protein>
    <submittedName>
        <fullName evidence="1">Uncharacterized protein</fullName>
    </submittedName>
</protein>
<dbReference type="EMBL" id="CP159193">
    <property type="protein sequence ID" value="XCF11141.1"/>
    <property type="molecule type" value="Genomic_DNA"/>
</dbReference>
<accession>A0AAU8C5B9</accession>
<name>A0AAU8C5B9_9RHOB</name>
<organism evidence="1">
    <name type="scientific">Sulfitobacter sp. TCYB15</name>
    <dbReference type="NCBI Taxonomy" id="3229275"/>
    <lineage>
        <taxon>Bacteria</taxon>
        <taxon>Pseudomonadati</taxon>
        <taxon>Pseudomonadota</taxon>
        <taxon>Alphaproteobacteria</taxon>
        <taxon>Rhodobacterales</taxon>
        <taxon>Roseobacteraceae</taxon>
        <taxon>Sulfitobacter</taxon>
    </lineage>
</organism>
<proteinExistence type="predicted"/>